<dbReference type="NCBIfam" id="TIGR01076">
    <property type="entry name" value="sortase_fam"/>
    <property type="match status" value="1"/>
</dbReference>
<evidence type="ECO:0000313" key="4">
    <source>
        <dbReference type="Proteomes" id="UP001519331"/>
    </source>
</evidence>
<dbReference type="NCBIfam" id="NF033747">
    <property type="entry name" value="class_E_sortase"/>
    <property type="match status" value="1"/>
</dbReference>
<sequence length="278" mass="30130">MRHSNGSTRSSRPRGKSVATRLLGGIGEIFITLGVLGLLFVAWELWWTGLGADRERQEAQDDFYSGLDLQAAPEEGGAESASDSSPDFEVCYTLEDGTEIGCAPQMEAAADAGEVMGMLYAPRLGDEWAAPIRHGVGPEQLDTGGVGHYPDTQMVDEVGNFALAGHRQTYGDMLGDQHLLQDGDPLYVVSGDGIYSYEIYESHVVDPHQTEMIAPVPNDLEAEPETGHLTLTTCHPMYSNTERLITHAEVVDFQPWGGDVPEDISHHFDDADALAGAR</sequence>
<dbReference type="InterPro" id="IPR005754">
    <property type="entry name" value="Sortase"/>
</dbReference>
<evidence type="ECO:0000256" key="1">
    <source>
        <dbReference type="ARBA" id="ARBA00022801"/>
    </source>
</evidence>
<dbReference type="Pfam" id="PF04203">
    <property type="entry name" value="Sortase"/>
    <property type="match status" value="1"/>
</dbReference>
<reference evidence="3 4" key="1">
    <citation type="submission" date="2021-03" db="EMBL/GenBank/DDBJ databases">
        <title>Sequencing the genomes of 1000 actinobacteria strains.</title>
        <authorList>
            <person name="Klenk H.-P."/>
        </authorList>
    </citation>
    <scope>NUCLEOTIDE SEQUENCE [LARGE SCALE GENOMIC DNA]</scope>
    <source>
        <strain evidence="3 4">DSM 12544</strain>
    </source>
</reference>
<name>A0ABS4T4D1_9MICC</name>
<dbReference type="InterPro" id="IPR023365">
    <property type="entry name" value="Sortase_dom-sf"/>
</dbReference>
<keyword evidence="2" id="KW-0472">Membrane</keyword>
<dbReference type="GO" id="GO:0016787">
    <property type="term" value="F:hydrolase activity"/>
    <property type="evidence" value="ECO:0007669"/>
    <property type="project" value="UniProtKB-KW"/>
</dbReference>
<keyword evidence="4" id="KW-1185">Reference proteome</keyword>
<dbReference type="CDD" id="cd05830">
    <property type="entry name" value="Sortase_E"/>
    <property type="match status" value="1"/>
</dbReference>
<dbReference type="SUPFAM" id="SSF63817">
    <property type="entry name" value="Sortase"/>
    <property type="match status" value="1"/>
</dbReference>
<keyword evidence="2" id="KW-0812">Transmembrane</keyword>
<dbReference type="InterPro" id="IPR053465">
    <property type="entry name" value="Sortase_Class_E"/>
</dbReference>
<feature type="transmembrane region" description="Helical" evidence="2">
    <location>
        <begin position="21"/>
        <end position="47"/>
    </location>
</feature>
<protein>
    <submittedName>
        <fullName evidence="3">Sortase A</fullName>
        <ecNumber evidence="3">3.4.22.70</ecNumber>
    </submittedName>
</protein>
<gene>
    <name evidence="3" type="ORF">JOF45_002331</name>
</gene>
<dbReference type="EC" id="3.4.22.70" evidence="3"/>
<dbReference type="InterPro" id="IPR042003">
    <property type="entry name" value="Sortase_E"/>
</dbReference>
<dbReference type="EMBL" id="JAGINX010000001">
    <property type="protein sequence ID" value="MBP2319312.1"/>
    <property type="molecule type" value="Genomic_DNA"/>
</dbReference>
<proteinExistence type="predicted"/>
<keyword evidence="1 3" id="KW-0378">Hydrolase</keyword>
<evidence type="ECO:0000256" key="2">
    <source>
        <dbReference type="SAM" id="Phobius"/>
    </source>
</evidence>
<dbReference type="RefSeq" id="WP_210050313.1">
    <property type="nucleotide sequence ID" value="NZ_JAGINX010000001.1"/>
</dbReference>
<accession>A0ABS4T4D1</accession>
<comment type="caution">
    <text evidence="3">The sequence shown here is derived from an EMBL/GenBank/DDBJ whole genome shotgun (WGS) entry which is preliminary data.</text>
</comment>
<organism evidence="3 4">
    <name type="scientific">Nesterenkonia lacusekhoensis</name>
    <dbReference type="NCBI Taxonomy" id="150832"/>
    <lineage>
        <taxon>Bacteria</taxon>
        <taxon>Bacillati</taxon>
        <taxon>Actinomycetota</taxon>
        <taxon>Actinomycetes</taxon>
        <taxon>Micrococcales</taxon>
        <taxon>Micrococcaceae</taxon>
        <taxon>Nesterenkonia</taxon>
    </lineage>
</organism>
<keyword evidence="2" id="KW-1133">Transmembrane helix</keyword>
<dbReference type="Proteomes" id="UP001519331">
    <property type="component" value="Unassembled WGS sequence"/>
</dbReference>
<dbReference type="Gene3D" id="2.40.260.10">
    <property type="entry name" value="Sortase"/>
    <property type="match status" value="1"/>
</dbReference>
<evidence type="ECO:0000313" key="3">
    <source>
        <dbReference type="EMBL" id="MBP2319312.1"/>
    </source>
</evidence>